<protein>
    <submittedName>
        <fullName evidence="9">Glycerophosphodiester phosphodiesterase family protein</fullName>
    </submittedName>
</protein>
<evidence type="ECO:0000256" key="1">
    <source>
        <dbReference type="ARBA" id="ARBA00004141"/>
    </source>
</evidence>
<feature type="transmembrane region" description="Helical" evidence="7">
    <location>
        <begin position="54"/>
        <end position="76"/>
    </location>
</feature>
<keyword evidence="6" id="KW-0325">Glycoprotein</keyword>
<reference evidence="9 10" key="1">
    <citation type="journal article" date="2020" name="Nature">
        <title>Isolation of an archaeon at the prokaryote-eukaryote interface.</title>
        <authorList>
            <person name="Imachi H."/>
            <person name="Nobu M.K."/>
            <person name="Nakahara N."/>
            <person name="Morono Y."/>
            <person name="Ogawara M."/>
            <person name="Takaki Y."/>
            <person name="Takano Y."/>
            <person name="Uematsu K."/>
            <person name="Ikuta T."/>
            <person name="Ito M."/>
            <person name="Matsui Y."/>
            <person name="Miyazaki M."/>
            <person name="Murata K."/>
            <person name="Saito Y."/>
            <person name="Sakai S."/>
            <person name="Song C."/>
            <person name="Tasumi E."/>
            <person name="Yamanaka Y."/>
            <person name="Yamaguchi T."/>
            <person name="Kamagata Y."/>
            <person name="Tamaki H."/>
            <person name="Takai K."/>
        </authorList>
    </citation>
    <scope>NUCLEOTIDE SEQUENCE [LARGE SCALE GENOMIC DNA]</scope>
    <source>
        <strain evidence="9 10">MK-D1</strain>
    </source>
</reference>
<feature type="transmembrane region" description="Helical" evidence="7">
    <location>
        <begin position="129"/>
        <end position="154"/>
    </location>
</feature>
<evidence type="ECO:0000256" key="7">
    <source>
        <dbReference type="SAM" id="Phobius"/>
    </source>
</evidence>
<keyword evidence="2 7" id="KW-0812">Transmembrane</keyword>
<dbReference type="GO" id="GO:0016020">
    <property type="term" value="C:membrane"/>
    <property type="evidence" value="ECO:0007669"/>
    <property type="project" value="UniProtKB-SubCell"/>
</dbReference>
<accession>A0A5B9DFS5</accession>
<dbReference type="Proteomes" id="UP000321408">
    <property type="component" value="Chromosome"/>
</dbReference>
<dbReference type="RefSeq" id="WP_147664476.1">
    <property type="nucleotide sequence ID" value="NZ_CP042905.2"/>
</dbReference>
<dbReference type="AlphaFoldDB" id="A0A5B9DFS5"/>
<dbReference type="KEGG" id="psyt:DSAG12_03423"/>
<dbReference type="PROSITE" id="PS51704">
    <property type="entry name" value="GP_PDE"/>
    <property type="match status" value="1"/>
</dbReference>
<feature type="transmembrane region" description="Helical" evidence="7">
    <location>
        <begin position="472"/>
        <end position="491"/>
    </location>
</feature>
<keyword evidence="5 7" id="KW-0472">Membrane</keyword>
<evidence type="ECO:0000256" key="4">
    <source>
        <dbReference type="ARBA" id="ARBA00022989"/>
    </source>
</evidence>
<dbReference type="GO" id="GO:0006629">
    <property type="term" value="P:lipid metabolic process"/>
    <property type="evidence" value="ECO:0007669"/>
    <property type="project" value="InterPro"/>
</dbReference>
<dbReference type="OrthoDB" id="19020at2157"/>
<gene>
    <name evidence="9" type="ORF">DSAG12_03423</name>
</gene>
<sequence>MKSDKSFLWRYRFWYTVFWIFFVNILIFSLIILLVRPLWSDINYFVSEFTNLKFQWLMLLLIVSIFLTGYGLFLIIRLSPKRITKNLNKIALFPRIFLIPVLIIWDFMLFLLISIGGDEIGIVRTGLEYISPIIFFFLILIMTFSSQKIIFNIIKIWEEIKEQERWKFTFNKDLLIIAGILMIILFGFILPFIFIPVNVIQGDIPPKPKLMAHRGASHLAPENTLIAGQMAAEIGAIGWEVDVSISYDGIFFLMHDSLLKRTTNVEDIFPERINDDATMFNITDLRLLDAGSWFSDDDPYETIADEFVDLQTAENFRGEKIPTLDEVLNLTRDYNLYIDIDSGKPPKEHPFYNQYDELLINQLYDSGLNEKIITRLSSNLTKNMTKISSSQDIASLLEEEVDLLNTIHTLSNDQFQEYQDANITVMVWTVDTVQRFSQVWFLGVDFVKTNALHLLIPLETPVWTINSQGYNLIWTISIILSLIGATLMYILRNRKNLN</sequence>
<comment type="subcellular location">
    <subcellularLocation>
        <location evidence="1">Membrane</location>
        <topology evidence="1">Multi-pass membrane protein</topology>
    </subcellularLocation>
</comment>
<feature type="transmembrane region" description="Helical" evidence="7">
    <location>
        <begin position="12"/>
        <end position="34"/>
    </location>
</feature>
<dbReference type="EMBL" id="CP042905">
    <property type="protein sequence ID" value="QEE17586.1"/>
    <property type="molecule type" value="Genomic_DNA"/>
</dbReference>
<evidence type="ECO:0000256" key="2">
    <source>
        <dbReference type="ARBA" id="ARBA00022692"/>
    </source>
</evidence>
<evidence type="ECO:0000256" key="5">
    <source>
        <dbReference type="ARBA" id="ARBA00023136"/>
    </source>
</evidence>
<name>A0A5B9DFS5_9ARCH</name>
<proteinExistence type="predicted"/>
<dbReference type="InterPro" id="IPR030395">
    <property type="entry name" value="GP_PDE_dom"/>
</dbReference>
<dbReference type="InterPro" id="IPR017946">
    <property type="entry name" value="PLC-like_Pdiesterase_TIM-brl"/>
</dbReference>
<evidence type="ECO:0000313" key="10">
    <source>
        <dbReference type="Proteomes" id="UP000321408"/>
    </source>
</evidence>
<keyword evidence="10" id="KW-1185">Reference proteome</keyword>
<evidence type="ECO:0000256" key="6">
    <source>
        <dbReference type="ARBA" id="ARBA00023180"/>
    </source>
</evidence>
<feature type="transmembrane region" description="Helical" evidence="7">
    <location>
        <begin position="174"/>
        <end position="195"/>
    </location>
</feature>
<dbReference type="GeneID" id="41331393"/>
<keyword evidence="3" id="KW-0378">Hydrolase</keyword>
<evidence type="ECO:0000256" key="3">
    <source>
        <dbReference type="ARBA" id="ARBA00022801"/>
    </source>
</evidence>
<feature type="transmembrane region" description="Helical" evidence="7">
    <location>
        <begin position="96"/>
        <end position="117"/>
    </location>
</feature>
<feature type="domain" description="GP-PDE" evidence="8">
    <location>
        <begin position="208"/>
        <end position="459"/>
    </location>
</feature>
<dbReference type="Gene3D" id="3.20.20.190">
    <property type="entry name" value="Phosphatidylinositol (PI) phosphodiesterase"/>
    <property type="match status" value="1"/>
</dbReference>
<evidence type="ECO:0000313" key="9">
    <source>
        <dbReference type="EMBL" id="QEE17586.1"/>
    </source>
</evidence>
<dbReference type="SUPFAM" id="SSF51695">
    <property type="entry name" value="PLC-like phosphodiesterases"/>
    <property type="match status" value="1"/>
</dbReference>
<organism evidence="9 10">
    <name type="scientific">Promethearchaeum syntrophicum</name>
    <dbReference type="NCBI Taxonomy" id="2594042"/>
    <lineage>
        <taxon>Archaea</taxon>
        <taxon>Promethearchaeati</taxon>
        <taxon>Promethearchaeota</taxon>
        <taxon>Promethearchaeia</taxon>
        <taxon>Promethearchaeales</taxon>
        <taxon>Promethearchaeaceae</taxon>
        <taxon>Promethearchaeum</taxon>
    </lineage>
</organism>
<keyword evidence="4 7" id="KW-1133">Transmembrane helix</keyword>
<dbReference type="GO" id="GO:0008081">
    <property type="term" value="F:phosphoric diester hydrolase activity"/>
    <property type="evidence" value="ECO:0007669"/>
    <property type="project" value="InterPro"/>
</dbReference>
<evidence type="ECO:0000259" key="8">
    <source>
        <dbReference type="PROSITE" id="PS51704"/>
    </source>
</evidence>
<dbReference type="Pfam" id="PF03009">
    <property type="entry name" value="GDPD"/>
    <property type="match status" value="1"/>
</dbReference>
<dbReference type="PANTHER" id="PTHR23344">
    <property type="entry name" value="GLYCEROPHOSPHORYL DIESTER PHOSPHODIESTERASE"/>
    <property type="match status" value="1"/>
</dbReference>
<dbReference type="PANTHER" id="PTHR23344:SF50">
    <property type="entry name" value="GP-PDE DOMAIN-CONTAINING PROTEIN"/>
    <property type="match status" value="1"/>
</dbReference>
<reference evidence="9 10" key="2">
    <citation type="journal article" date="2024" name="Int. J. Syst. Evol. Microbiol.">
        <title>Promethearchaeum syntrophicum gen. nov., sp. nov., an anaerobic, obligately syntrophic archaeon, the first isolate of the lineage 'Asgard' archaea, and proposal of the new archaeal phylum Promethearchaeota phyl. nov. and kingdom Promethearchaeati regn. nov.</title>
        <authorList>
            <person name="Imachi H."/>
            <person name="Nobu M.K."/>
            <person name="Kato S."/>
            <person name="Takaki Y."/>
            <person name="Miyazaki M."/>
            <person name="Miyata M."/>
            <person name="Ogawara M."/>
            <person name="Saito Y."/>
            <person name="Sakai S."/>
            <person name="Tahara Y.O."/>
            <person name="Takano Y."/>
            <person name="Tasumi E."/>
            <person name="Uematsu K."/>
            <person name="Yoshimura T."/>
            <person name="Itoh T."/>
            <person name="Ohkuma M."/>
            <person name="Takai K."/>
        </authorList>
    </citation>
    <scope>NUCLEOTIDE SEQUENCE [LARGE SCALE GENOMIC DNA]</scope>
    <source>
        <strain evidence="9 10">MK-D1</strain>
    </source>
</reference>